<evidence type="ECO:0000313" key="4">
    <source>
        <dbReference type="Proteomes" id="UP000815325"/>
    </source>
</evidence>
<dbReference type="InterPro" id="IPR039852">
    <property type="entry name" value="CAND1/CAND2"/>
</dbReference>
<reference evidence="3" key="1">
    <citation type="submission" date="2017-08" db="EMBL/GenBank/DDBJ databases">
        <authorList>
            <person name="Polle J.E."/>
            <person name="Barry K."/>
            <person name="Cushman J."/>
            <person name="Schmutz J."/>
            <person name="Tran D."/>
            <person name="Hathwaick L.T."/>
            <person name="Yim W.C."/>
            <person name="Jenkins J."/>
            <person name="Mckie-Krisberg Z.M."/>
            <person name="Prochnik S."/>
            <person name="Lindquist E."/>
            <person name="Dockter R.B."/>
            <person name="Adam C."/>
            <person name="Molina H."/>
            <person name="Bunkerborg J."/>
            <person name="Jin E."/>
            <person name="Buchheim M."/>
            <person name="Magnuson J."/>
        </authorList>
    </citation>
    <scope>NUCLEOTIDE SEQUENCE</scope>
    <source>
        <strain evidence="3">CCAP 19/18</strain>
    </source>
</reference>
<protein>
    <submittedName>
        <fullName evidence="3">Cullin-associated nedd8-dissociated protein 1</fullName>
    </submittedName>
</protein>
<keyword evidence="2" id="KW-0833">Ubl conjugation pathway</keyword>
<dbReference type="Proteomes" id="UP000815325">
    <property type="component" value="Unassembled WGS sequence"/>
</dbReference>
<evidence type="ECO:0000256" key="2">
    <source>
        <dbReference type="ARBA" id="ARBA00022786"/>
    </source>
</evidence>
<feature type="non-terminal residue" evidence="3">
    <location>
        <position position="141"/>
    </location>
</feature>
<dbReference type="SUPFAM" id="SSF48371">
    <property type="entry name" value="ARM repeat"/>
    <property type="match status" value="1"/>
</dbReference>
<evidence type="ECO:0000313" key="3">
    <source>
        <dbReference type="EMBL" id="KAF5825502.1"/>
    </source>
</evidence>
<evidence type="ECO:0000256" key="1">
    <source>
        <dbReference type="ARBA" id="ARBA00022737"/>
    </source>
</evidence>
<dbReference type="EMBL" id="MU072761">
    <property type="protein sequence ID" value="KAF5825502.1"/>
    <property type="molecule type" value="Genomic_DNA"/>
</dbReference>
<organism evidence="3 4">
    <name type="scientific">Dunaliella salina</name>
    <name type="common">Green alga</name>
    <name type="synonym">Protococcus salinus</name>
    <dbReference type="NCBI Taxonomy" id="3046"/>
    <lineage>
        <taxon>Eukaryota</taxon>
        <taxon>Viridiplantae</taxon>
        <taxon>Chlorophyta</taxon>
        <taxon>core chlorophytes</taxon>
        <taxon>Chlorophyceae</taxon>
        <taxon>CS clade</taxon>
        <taxon>Chlamydomonadales</taxon>
        <taxon>Dunaliellaceae</taxon>
        <taxon>Dunaliella</taxon>
    </lineage>
</organism>
<name>A0ABQ7FSL0_DUNSA</name>
<comment type="caution">
    <text evidence="3">The sequence shown here is derived from an EMBL/GenBank/DDBJ whole genome shotgun (WGS) entry which is preliminary data.</text>
</comment>
<proteinExistence type="predicted"/>
<keyword evidence="1" id="KW-0677">Repeat</keyword>
<dbReference type="InterPro" id="IPR011989">
    <property type="entry name" value="ARM-like"/>
</dbReference>
<sequence>MSSMLLILEKINSKDKDFRYMATSDLLNELQKETFRADGDLERRLGDAILAQLEDQSGDISGMAVKCVGHLVRKVSQARAEVVIKTLCERAITALPKGKNEQQRDMAMISLKTVVGEVSGGNLAVSASNMIANKMLEGVTK</sequence>
<dbReference type="PANTHER" id="PTHR12696">
    <property type="entry name" value="TIP120"/>
    <property type="match status" value="1"/>
</dbReference>
<gene>
    <name evidence="3" type="ORF">DUNSADRAFT_9178</name>
</gene>
<accession>A0ABQ7FSL0</accession>
<dbReference type="InterPro" id="IPR016024">
    <property type="entry name" value="ARM-type_fold"/>
</dbReference>
<dbReference type="Gene3D" id="1.25.10.10">
    <property type="entry name" value="Leucine-rich Repeat Variant"/>
    <property type="match status" value="1"/>
</dbReference>
<keyword evidence="4" id="KW-1185">Reference proteome</keyword>